<organism evidence="7 8">
    <name type="scientific">Acanthamoeba castellanii (strain ATCC 30010 / Neff)</name>
    <dbReference type="NCBI Taxonomy" id="1257118"/>
    <lineage>
        <taxon>Eukaryota</taxon>
        <taxon>Amoebozoa</taxon>
        <taxon>Discosea</taxon>
        <taxon>Longamoebia</taxon>
        <taxon>Centramoebida</taxon>
        <taxon>Acanthamoebidae</taxon>
        <taxon>Acanthamoeba</taxon>
    </lineage>
</organism>
<dbReference type="Pfam" id="PF02278">
    <property type="entry name" value="Lyase_8"/>
    <property type="match status" value="1"/>
</dbReference>
<dbReference type="VEuPathDB" id="AmoebaDB:ACA1_079200"/>
<dbReference type="GO" id="GO:0005975">
    <property type="term" value="P:carbohydrate metabolic process"/>
    <property type="evidence" value="ECO:0007669"/>
    <property type="project" value="InterPro"/>
</dbReference>
<dbReference type="Gene3D" id="1.50.10.100">
    <property type="entry name" value="Chondroitin AC/alginate lyase"/>
    <property type="match status" value="1"/>
</dbReference>
<keyword evidence="4" id="KW-0732">Signal</keyword>
<keyword evidence="8" id="KW-1185">Reference proteome</keyword>
<dbReference type="Gene3D" id="2.60.220.10">
    <property type="entry name" value="Polysaccharide lyase family 8-like, C-terminal"/>
    <property type="match status" value="1"/>
</dbReference>
<dbReference type="GO" id="GO:0016837">
    <property type="term" value="F:carbon-oxygen lyase activity, acting on polysaccharides"/>
    <property type="evidence" value="ECO:0007669"/>
    <property type="project" value="UniProtKB-ARBA"/>
</dbReference>
<dbReference type="Gene3D" id="2.70.98.10">
    <property type="match status" value="1"/>
</dbReference>
<dbReference type="SUPFAM" id="SSF48230">
    <property type="entry name" value="Chondroitin AC/alginate lyase"/>
    <property type="match status" value="1"/>
</dbReference>
<dbReference type="InterPro" id="IPR014718">
    <property type="entry name" value="GH-type_carb-bd"/>
</dbReference>
<dbReference type="InterPro" id="IPR038970">
    <property type="entry name" value="Lyase_8"/>
</dbReference>
<evidence type="ECO:0000256" key="4">
    <source>
        <dbReference type="SAM" id="SignalP"/>
    </source>
</evidence>
<dbReference type="AlphaFoldDB" id="L8GS54"/>
<gene>
    <name evidence="7" type="ORF">ACA1_079200</name>
</gene>
<dbReference type="InterPro" id="IPR003159">
    <property type="entry name" value="Lyase_8_central_dom"/>
</dbReference>
<sequence length="547" mass="60127">MAPRIVILLIAASLMCCIASDFDLIKLRTLSDLRGPSDGSLPPPPSADGTWRDIDYRSGCAIGRVEWPAVQHLDRTLAMARSCGVANATLAALDFWFKRDYRDEGCTDTESDRCCDMPDDTLWNSNWWWNRIGDPRAVRDPVRAKLPDMRAMTDSWARRDEFAALPTPPLGNRVYASSDYVIHRRPNYFVSVKAASERVAVSECINGENTLGHRLGDGVMFVNRPGAYDDVFPLWNWNALPGITVPASARGDNGGCATVSGKGDDDFVGGASDGHFGVFAMRSADGIRKAWFMFDDEIVVAIVPTSDGETMRSVLDSRVLRGDVTSSAYGDRAPMGIGRTRSSPWWIRHDSVTYIVPDNARGANTPVDVVTTVPRDGRWSRISTSEKTVTTKATFTAWFEHRGPSHYIIVPHTAQDPIATIDDVVVRQNSDAVQCIVNKRLGTVGIVFWEAWETASFPGWRVTANRPCVVLAVIEDADRHLRITIADPTHKLDRVSVSVTRESDGVSGTLAIDTSAHNGASHTVLWDGSASDSEMSSSGRPRPFLFH</sequence>
<evidence type="ECO:0000259" key="6">
    <source>
        <dbReference type="Pfam" id="PF02884"/>
    </source>
</evidence>
<reference evidence="7 8" key="1">
    <citation type="journal article" date="2013" name="Genome Biol.">
        <title>Genome of Acanthamoeba castellanii highlights extensive lateral gene transfer and early evolution of tyrosine kinase signaling.</title>
        <authorList>
            <person name="Clarke M."/>
            <person name="Lohan A.J."/>
            <person name="Liu B."/>
            <person name="Lagkouvardos I."/>
            <person name="Roy S."/>
            <person name="Zafar N."/>
            <person name="Bertelli C."/>
            <person name="Schilde C."/>
            <person name="Kianianmomeni A."/>
            <person name="Burglin T.R."/>
            <person name="Frech C."/>
            <person name="Turcotte B."/>
            <person name="Kopec K.O."/>
            <person name="Synnott J.M."/>
            <person name="Choo C."/>
            <person name="Paponov I."/>
            <person name="Finkler A."/>
            <person name="Soon Heng Tan C."/>
            <person name="Hutchins A.P."/>
            <person name="Weinmeier T."/>
            <person name="Rattei T."/>
            <person name="Chu J.S."/>
            <person name="Gimenez G."/>
            <person name="Irimia M."/>
            <person name="Rigden D.J."/>
            <person name="Fitzpatrick D.A."/>
            <person name="Lorenzo-Morales J."/>
            <person name="Bateman A."/>
            <person name="Chiu C.H."/>
            <person name="Tang P."/>
            <person name="Hegemann P."/>
            <person name="Fromm H."/>
            <person name="Raoult D."/>
            <person name="Greub G."/>
            <person name="Miranda-Saavedra D."/>
            <person name="Chen N."/>
            <person name="Nash P."/>
            <person name="Ginger M.L."/>
            <person name="Horn M."/>
            <person name="Schaap P."/>
            <person name="Caler L."/>
            <person name="Loftus B."/>
        </authorList>
    </citation>
    <scope>NUCLEOTIDE SEQUENCE [LARGE SCALE GENOMIC DNA]</scope>
    <source>
        <strain evidence="7 8">Neff</strain>
    </source>
</reference>
<dbReference type="InterPro" id="IPR011071">
    <property type="entry name" value="Lyase_8-like_C"/>
</dbReference>
<dbReference type="KEGG" id="acan:ACA1_079200"/>
<keyword evidence="2 7" id="KW-0456">Lyase</keyword>
<dbReference type="InterPro" id="IPR008929">
    <property type="entry name" value="Chondroitin_lyas"/>
</dbReference>
<dbReference type="Proteomes" id="UP000011083">
    <property type="component" value="Unassembled WGS sequence"/>
</dbReference>
<feature type="chain" id="PRO_5003990025" evidence="4">
    <location>
        <begin position="20"/>
        <end position="547"/>
    </location>
</feature>
<protein>
    <submittedName>
        <fullName evidence="7">Chondroitin AC lyase</fullName>
    </submittedName>
</protein>
<dbReference type="EMBL" id="KB008022">
    <property type="protein sequence ID" value="ELR15825.1"/>
    <property type="molecule type" value="Genomic_DNA"/>
</dbReference>
<feature type="signal peptide" evidence="4">
    <location>
        <begin position="1"/>
        <end position="19"/>
    </location>
</feature>
<evidence type="ECO:0000313" key="8">
    <source>
        <dbReference type="Proteomes" id="UP000011083"/>
    </source>
</evidence>
<evidence type="ECO:0000259" key="5">
    <source>
        <dbReference type="Pfam" id="PF02278"/>
    </source>
</evidence>
<feature type="compositionally biased region" description="Low complexity" evidence="3">
    <location>
        <begin position="529"/>
        <end position="538"/>
    </location>
</feature>
<dbReference type="Pfam" id="PF02884">
    <property type="entry name" value="Lyase_8_C"/>
    <property type="match status" value="1"/>
</dbReference>
<evidence type="ECO:0000256" key="2">
    <source>
        <dbReference type="ARBA" id="ARBA00023239"/>
    </source>
</evidence>
<evidence type="ECO:0000256" key="1">
    <source>
        <dbReference type="ARBA" id="ARBA00006699"/>
    </source>
</evidence>
<name>L8GS54_ACACF</name>
<feature type="region of interest" description="Disordered" evidence="3">
    <location>
        <begin position="528"/>
        <end position="547"/>
    </location>
</feature>
<dbReference type="PANTHER" id="PTHR38481:SF1">
    <property type="entry name" value="HYALURONATE LYASE"/>
    <property type="match status" value="1"/>
</dbReference>
<dbReference type="InterPro" id="IPR011013">
    <property type="entry name" value="Gal_mutarotase_sf_dom"/>
</dbReference>
<dbReference type="GO" id="GO:0030246">
    <property type="term" value="F:carbohydrate binding"/>
    <property type="evidence" value="ECO:0007669"/>
    <property type="project" value="InterPro"/>
</dbReference>
<dbReference type="GeneID" id="14916449"/>
<feature type="domain" description="Polysaccharide lyase family 8 central" evidence="5">
    <location>
        <begin position="172"/>
        <end position="412"/>
    </location>
</feature>
<feature type="domain" description="Polysaccharide lyase family 8 C-terminal" evidence="6">
    <location>
        <begin position="428"/>
        <end position="495"/>
    </location>
</feature>
<dbReference type="RefSeq" id="XP_004337838.1">
    <property type="nucleotide sequence ID" value="XM_004337790.1"/>
</dbReference>
<dbReference type="SUPFAM" id="SSF74650">
    <property type="entry name" value="Galactose mutarotase-like"/>
    <property type="match status" value="1"/>
</dbReference>
<dbReference type="OrthoDB" id="5980780at2759"/>
<dbReference type="InterPro" id="IPR004103">
    <property type="entry name" value="Lyase_8_C"/>
</dbReference>
<dbReference type="SUPFAM" id="SSF49863">
    <property type="entry name" value="Hyaluronate lyase-like, C-terminal domain"/>
    <property type="match status" value="1"/>
</dbReference>
<comment type="similarity">
    <text evidence="1">Belongs to the polysaccharide lyase 8 family.</text>
</comment>
<evidence type="ECO:0000256" key="3">
    <source>
        <dbReference type="SAM" id="MobiDB-lite"/>
    </source>
</evidence>
<evidence type="ECO:0000313" key="7">
    <source>
        <dbReference type="EMBL" id="ELR15825.1"/>
    </source>
</evidence>
<dbReference type="PANTHER" id="PTHR38481">
    <property type="entry name" value="HYALURONATE LYASE"/>
    <property type="match status" value="1"/>
</dbReference>
<dbReference type="GO" id="GO:0005576">
    <property type="term" value="C:extracellular region"/>
    <property type="evidence" value="ECO:0007669"/>
    <property type="project" value="InterPro"/>
</dbReference>
<proteinExistence type="inferred from homology"/>
<accession>L8GS54</accession>